<evidence type="ECO:0000313" key="3">
    <source>
        <dbReference type="Proteomes" id="UP000319941"/>
    </source>
</evidence>
<protein>
    <submittedName>
        <fullName evidence="2">NAD-dependent epimerase/dehydratase family protein</fullName>
    </submittedName>
</protein>
<comment type="caution">
    <text evidence="2">The sequence shown here is derived from an EMBL/GenBank/DDBJ whole genome shotgun (WGS) entry which is preliminary data.</text>
</comment>
<dbReference type="PANTHER" id="PTHR15020:SF50">
    <property type="entry name" value="UPF0659 PROTEIN YMR090W"/>
    <property type="match status" value="1"/>
</dbReference>
<evidence type="ECO:0000259" key="1">
    <source>
        <dbReference type="Pfam" id="PF13460"/>
    </source>
</evidence>
<sequence>MRKTLIIGANGQIGRQLCEKAQAAGEPVVAMIRSSDQQGWFRERGIKTVLGDLEGEMRQAFYGCDQAVFVAGSGPHTGPDKTLTIDLHGAMRTADLASEFGLSRVIQVSSIRAETPLAGPKAMRAYFAAKKAADLCLAESGLRHVIVKPGRLTDATGSGMLTEDADASDEMQVSRANVAEFLLGLMQAREIGGRHRKAPIFTLFDGDQHVEHLLTQHNATS</sequence>
<dbReference type="Pfam" id="PF13460">
    <property type="entry name" value="NAD_binding_10"/>
    <property type="match status" value="1"/>
</dbReference>
<dbReference type="AlphaFoldDB" id="A0A558HU81"/>
<dbReference type="Gene3D" id="3.40.50.720">
    <property type="entry name" value="NAD(P)-binding Rossmann-like Domain"/>
    <property type="match status" value="1"/>
</dbReference>
<dbReference type="SUPFAM" id="SSF51735">
    <property type="entry name" value="NAD(P)-binding Rossmann-fold domains"/>
    <property type="match status" value="1"/>
</dbReference>
<name>A0A558HU81_9GAMM</name>
<evidence type="ECO:0000313" key="2">
    <source>
        <dbReference type="EMBL" id="TVU72648.1"/>
    </source>
</evidence>
<accession>A0A558HU81</accession>
<dbReference type="STRING" id="553385.GCA_000591415_02448"/>
<dbReference type="InterPro" id="IPR036291">
    <property type="entry name" value="NAD(P)-bd_dom_sf"/>
</dbReference>
<organism evidence="2 3">
    <name type="scientific">Cobetia crustatorum</name>
    <dbReference type="NCBI Taxonomy" id="553385"/>
    <lineage>
        <taxon>Bacteria</taxon>
        <taxon>Pseudomonadati</taxon>
        <taxon>Pseudomonadota</taxon>
        <taxon>Gammaproteobacteria</taxon>
        <taxon>Oceanospirillales</taxon>
        <taxon>Halomonadaceae</taxon>
        <taxon>Cobetia</taxon>
    </lineage>
</organism>
<gene>
    <name evidence="2" type="ORF">FQP86_02910</name>
</gene>
<dbReference type="EMBL" id="VNFH01000002">
    <property type="protein sequence ID" value="TVU72648.1"/>
    <property type="molecule type" value="Genomic_DNA"/>
</dbReference>
<dbReference type="Proteomes" id="UP000319941">
    <property type="component" value="Unassembled WGS sequence"/>
</dbReference>
<feature type="domain" description="NAD(P)-binding" evidence="1">
    <location>
        <begin position="8"/>
        <end position="187"/>
    </location>
</feature>
<dbReference type="PANTHER" id="PTHR15020">
    <property type="entry name" value="FLAVIN REDUCTASE-RELATED"/>
    <property type="match status" value="1"/>
</dbReference>
<dbReference type="InterPro" id="IPR016040">
    <property type="entry name" value="NAD(P)-bd_dom"/>
</dbReference>
<dbReference type="RefSeq" id="WP_144726549.1">
    <property type="nucleotide sequence ID" value="NZ_CAWOWR010000076.1"/>
</dbReference>
<proteinExistence type="predicted"/>
<dbReference type="OrthoDB" id="9803892at2"/>
<reference evidence="2 3" key="1">
    <citation type="submission" date="2019-07" db="EMBL/GenBank/DDBJ databases">
        <title>Diversity of Bacteria from Kongsfjorden, Arctic.</title>
        <authorList>
            <person name="Yu Y."/>
        </authorList>
    </citation>
    <scope>NUCLEOTIDE SEQUENCE [LARGE SCALE GENOMIC DNA]</scope>
    <source>
        <strain evidence="2 3">SM1923</strain>
    </source>
</reference>
<keyword evidence="3" id="KW-1185">Reference proteome</keyword>